<evidence type="ECO:0000313" key="2">
    <source>
        <dbReference type="EMBL" id="MCC2119770.1"/>
    </source>
</evidence>
<gene>
    <name evidence="2" type="ORF">LKD75_09260</name>
</gene>
<feature type="transmembrane region" description="Helical" evidence="1">
    <location>
        <begin position="169"/>
        <end position="188"/>
    </location>
</feature>
<feature type="transmembrane region" description="Helical" evidence="1">
    <location>
        <begin position="248"/>
        <end position="266"/>
    </location>
</feature>
<keyword evidence="1" id="KW-1133">Transmembrane helix</keyword>
<dbReference type="RefSeq" id="WP_227733286.1">
    <property type="nucleotide sequence ID" value="NZ_JAJEPV010000019.1"/>
</dbReference>
<sequence>MGKEEKRVVLAAHEEAEQPAAEENTDWRNAGSIRDYLDAIGEQIENPHARCAIRREIGNHIEEQTEDYHREGMTPLAAAQEAVRQMGDPLQTGRELNRIHRPKFPTVLFGITVILTLVGIVMQGILFSHMETVGAENYLRNTILYNGIGLLLILGLLYGNYMKLVRFSYGLTALFIAAGLAGSMLGTHMWSGSYHDRYEAVYLLWMFLPVLYALLLYRMRTLSWKVILILDAVYLAAVLLLSQDITCSAGMMEAFLLSIVILFLAIKRGILPGKKRLLYLAADGLPDGKRGDRLYCQQYSAGTAWLFIVGWGKDQ</sequence>
<keyword evidence="1" id="KW-0812">Transmembrane</keyword>
<evidence type="ECO:0000256" key="1">
    <source>
        <dbReference type="SAM" id="Phobius"/>
    </source>
</evidence>
<name>A0AAE3A445_9FIRM</name>
<feature type="transmembrane region" description="Helical" evidence="1">
    <location>
        <begin position="224"/>
        <end position="242"/>
    </location>
</feature>
<dbReference type="InterPro" id="IPR047928">
    <property type="entry name" value="Perm_prefix_1"/>
</dbReference>
<reference evidence="2 3" key="1">
    <citation type="submission" date="2021-10" db="EMBL/GenBank/DDBJ databases">
        <title>Anaerobic single-cell dispensing facilitates the cultivation of human gut bacteria.</title>
        <authorList>
            <person name="Afrizal A."/>
        </authorList>
    </citation>
    <scope>NUCLEOTIDE SEQUENCE [LARGE SCALE GENOMIC DNA]</scope>
    <source>
        <strain evidence="2 3">CLA-AA-H273</strain>
    </source>
</reference>
<accession>A0AAE3A445</accession>
<dbReference type="NCBIfam" id="NF038403">
    <property type="entry name" value="perm_prefix_1"/>
    <property type="match status" value="1"/>
</dbReference>
<feature type="transmembrane region" description="Helical" evidence="1">
    <location>
        <begin position="200"/>
        <end position="217"/>
    </location>
</feature>
<keyword evidence="1" id="KW-0472">Membrane</keyword>
<dbReference type="EMBL" id="JAJEPV010000019">
    <property type="protein sequence ID" value="MCC2119770.1"/>
    <property type="molecule type" value="Genomic_DNA"/>
</dbReference>
<feature type="transmembrane region" description="Helical" evidence="1">
    <location>
        <begin position="138"/>
        <end position="157"/>
    </location>
</feature>
<comment type="caution">
    <text evidence="2">The sequence shown here is derived from an EMBL/GenBank/DDBJ whole genome shotgun (WGS) entry which is preliminary data.</text>
</comment>
<organism evidence="2 3">
    <name type="scientific">Waltera acetigignens</name>
    <dbReference type="NCBI Taxonomy" id="2981769"/>
    <lineage>
        <taxon>Bacteria</taxon>
        <taxon>Bacillati</taxon>
        <taxon>Bacillota</taxon>
        <taxon>Clostridia</taxon>
        <taxon>Lachnospirales</taxon>
        <taxon>Lachnospiraceae</taxon>
        <taxon>Waltera</taxon>
    </lineage>
</organism>
<proteinExistence type="predicted"/>
<keyword evidence="3" id="KW-1185">Reference proteome</keyword>
<protein>
    <submittedName>
        <fullName evidence="2">Permease prefix domain 1-containing protein</fullName>
    </submittedName>
</protein>
<dbReference type="Proteomes" id="UP001197795">
    <property type="component" value="Unassembled WGS sequence"/>
</dbReference>
<dbReference type="AlphaFoldDB" id="A0AAE3A445"/>
<feature type="transmembrane region" description="Helical" evidence="1">
    <location>
        <begin position="104"/>
        <end position="126"/>
    </location>
</feature>
<evidence type="ECO:0000313" key="3">
    <source>
        <dbReference type="Proteomes" id="UP001197795"/>
    </source>
</evidence>